<evidence type="ECO:0000256" key="9">
    <source>
        <dbReference type="ARBA" id="ARBA00023170"/>
    </source>
</evidence>
<keyword evidence="5 15" id="KW-1133">Transmembrane helix</keyword>
<keyword evidence="18" id="KW-1185">Reference proteome</keyword>
<evidence type="ECO:0000256" key="2">
    <source>
        <dbReference type="ARBA" id="ARBA00008685"/>
    </source>
</evidence>
<feature type="domain" description="Ionotropic glutamate receptor C-terminal" evidence="16">
    <location>
        <begin position="32"/>
        <end position="241"/>
    </location>
</feature>
<keyword evidence="8 15" id="KW-0472">Membrane</keyword>
<keyword evidence="6" id="KW-0770">Synapse</keyword>
<protein>
    <recommendedName>
        <fullName evidence="16">Ionotropic glutamate receptor C-terminal domain-containing protein</fullName>
    </recommendedName>
</protein>
<comment type="caution">
    <text evidence="17">The sequence shown here is derived from an EMBL/GenBank/DDBJ whole genome shotgun (WGS) entry which is preliminary data.</text>
</comment>
<evidence type="ECO:0000256" key="6">
    <source>
        <dbReference type="ARBA" id="ARBA00023018"/>
    </source>
</evidence>
<evidence type="ECO:0000256" key="3">
    <source>
        <dbReference type="ARBA" id="ARBA00022448"/>
    </source>
</evidence>
<comment type="similarity">
    <text evidence="2">Belongs to the glutamate-gated ion channel (TC 1.A.10.1) family.</text>
</comment>
<evidence type="ECO:0000256" key="14">
    <source>
        <dbReference type="ARBA" id="ARBA00034100"/>
    </source>
</evidence>
<evidence type="ECO:0000259" key="16">
    <source>
        <dbReference type="SMART" id="SM00079"/>
    </source>
</evidence>
<dbReference type="Gene3D" id="3.40.50.2300">
    <property type="match status" value="1"/>
</dbReference>
<dbReference type="SUPFAM" id="SSF53822">
    <property type="entry name" value="Periplasmic binding protein-like I"/>
    <property type="match status" value="1"/>
</dbReference>
<evidence type="ECO:0000256" key="8">
    <source>
        <dbReference type="ARBA" id="ARBA00023136"/>
    </source>
</evidence>
<dbReference type="GO" id="GO:0045211">
    <property type="term" value="C:postsynaptic membrane"/>
    <property type="evidence" value="ECO:0007669"/>
    <property type="project" value="UniProtKB-SubCell"/>
</dbReference>
<keyword evidence="12" id="KW-1071">Ligand-gated ion channel</keyword>
<evidence type="ECO:0000256" key="15">
    <source>
        <dbReference type="SAM" id="Phobius"/>
    </source>
</evidence>
<reference evidence="17 18" key="1">
    <citation type="journal article" date="2018" name="Gigascience">
        <title>Genomes of trombidid mites reveal novel predicted allergens and laterally-transferred genes associated with secondary metabolism.</title>
        <authorList>
            <person name="Dong X."/>
            <person name="Chaisiri K."/>
            <person name="Xia D."/>
            <person name="Armstrong S.D."/>
            <person name="Fang Y."/>
            <person name="Donnelly M.J."/>
            <person name="Kadowaki T."/>
            <person name="McGarry J.W."/>
            <person name="Darby A.C."/>
            <person name="Makepeace B.L."/>
        </authorList>
    </citation>
    <scope>NUCLEOTIDE SEQUENCE [LARGE SCALE GENOMIC DNA]</scope>
    <source>
        <strain evidence="17">UoL-WK</strain>
    </source>
</reference>
<keyword evidence="10" id="KW-0325">Glycoprotein</keyword>
<feature type="transmembrane region" description="Helical" evidence="15">
    <location>
        <begin position="269"/>
        <end position="293"/>
    </location>
</feature>
<keyword evidence="3" id="KW-0813">Transport</keyword>
<dbReference type="InterPro" id="IPR001320">
    <property type="entry name" value="Iontro_rcpt_C"/>
</dbReference>
<dbReference type="OrthoDB" id="5984008at2759"/>
<organism evidence="17 18">
    <name type="scientific">Dinothrombium tinctorium</name>
    <dbReference type="NCBI Taxonomy" id="1965070"/>
    <lineage>
        <taxon>Eukaryota</taxon>
        <taxon>Metazoa</taxon>
        <taxon>Ecdysozoa</taxon>
        <taxon>Arthropoda</taxon>
        <taxon>Chelicerata</taxon>
        <taxon>Arachnida</taxon>
        <taxon>Acari</taxon>
        <taxon>Acariformes</taxon>
        <taxon>Trombidiformes</taxon>
        <taxon>Prostigmata</taxon>
        <taxon>Anystina</taxon>
        <taxon>Parasitengona</taxon>
        <taxon>Trombidioidea</taxon>
        <taxon>Trombidiidae</taxon>
        <taxon>Dinothrombium</taxon>
    </lineage>
</organism>
<comment type="subcellular location">
    <subcellularLocation>
        <location evidence="1">Membrane</location>
        <topology evidence="1">Multi-pass membrane protein</topology>
    </subcellularLocation>
    <subcellularLocation>
        <location evidence="14">Postsynaptic cell membrane</location>
    </subcellularLocation>
</comment>
<evidence type="ECO:0000313" key="18">
    <source>
        <dbReference type="Proteomes" id="UP000285301"/>
    </source>
</evidence>
<dbReference type="Gene3D" id="3.40.190.10">
    <property type="entry name" value="Periplasmic binding protein-like II"/>
    <property type="match status" value="1"/>
</dbReference>
<evidence type="ECO:0000256" key="10">
    <source>
        <dbReference type="ARBA" id="ARBA00023180"/>
    </source>
</evidence>
<keyword evidence="11" id="KW-0628">Postsynaptic cell membrane</keyword>
<feature type="non-terminal residue" evidence="17">
    <location>
        <position position="1"/>
    </location>
</feature>
<evidence type="ECO:0000256" key="4">
    <source>
        <dbReference type="ARBA" id="ARBA00022692"/>
    </source>
</evidence>
<evidence type="ECO:0000256" key="7">
    <source>
        <dbReference type="ARBA" id="ARBA00023065"/>
    </source>
</evidence>
<keyword evidence="13" id="KW-0407">Ion channel</keyword>
<dbReference type="Pfam" id="PF01094">
    <property type="entry name" value="ANF_receptor"/>
    <property type="match status" value="1"/>
</dbReference>
<evidence type="ECO:0000256" key="13">
    <source>
        <dbReference type="ARBA" id="ARBA00023303"/>
    </source>
</evidence>
<dbReference type="InterPro" id="IPR001828">
    <property type="entry name" value="ANF_lig-bd_rcpt"/>
</dbReference>
<dbReference type="PANTHER" id="PTHR18966">
    <property type="entry name" value="IONOTROPIC GLUTAMATE RECEPTOR"/>
    <property type="match status" value="1"/>
</dbReference>
<sequence>DAHTFDLTEFKAEEGRYRSISVFTMLDPKGQQLPYTSRDFLSRPPNLKIALIYDAVDLFVKAFDELNSQQKISKPSMRCDSTEPWTFGEMIVNYMKKVIITQNKGFTGLIEFDEYGQRTNITLDVIEFRNISYEKKSNHSTYQRMWSFMESRIPSVFVGQDKGVARTLKGDYAYLMESSSIEYMIHKYPCDLTTVGGLLDQKEYGIALRQESPYQSFFSRLILKYEEAGVLRELKKKWFNEKVEPFQGRKCEVAKKQETSAIELHIGQLAGVFIVLIGGTGFGCLIVIIEFIWKTKKVARHERVS</sequence>
<evidence type="ECO:0000256" key="11">
    <source>
        <dbReference type="ARBA" id="ARBA00023257"/>
    </source>
</evidence>
<dbReference type="GO" id="GO:0015276">
    <property type="term" value="F:ligand-gated monoatomic ion channel activity"/>
    <property type="evidence" value="ECO:0007669"/>
    <property type="project" value="InterPro"/>
</dbReference>
<evidence type="ECO:0000256" key="12">
    <source>
        <dbReference type="ARBA" id="ARBA00023286"/>
    </source>
</evidence>
<keyword evidence="9" id="KW-0675">Receptor</keyword>
<name>A0A3S3P9L8_9ACAR</name>
<evidence type="ECO:0000256" key="1">
    <source>
        <dbReference type="ARBA" id="ARBA00004141"/>
    </source>
</evidence>
<gene>
    <name evidence="17" type="ORF">B4U79_11974</name>
</gene>
<dbReference type="EMBL" id="NCKU01005848">
    <property type="protein sequence ID" value="RWS04106.1"/>
    <property type="molecule type" value="Genomic_DNA"/>
</dbReference>
<evidence type="ECO:0000256" key="5">
    <source>
        <dbReference type="ARBA" id="ARBA00022989"/>
    </source>
</evidence>
<accession>A0A3S3P9L8</accession>
<evidence type="ECO:0000313" key="17">
    <source>
        <dbReference type="EMBL" id="RWS04106.1"/>
    </source>
</evidence>
<keyword evidence="7" id="KW-0406">Ion transport</keyword>
<dbReference type="InterPro" id="IPR028082">
    <property type="entry name" value="Peripla_BP_I"/>
</dbReference>
<dbReference type="SUPFAM" id="SSF53850">
    <property type="entry name" value="Periplasmic binding protein-like II"/>
    <property type="match status" value="1"/>
</dbReference>
<dbReference type="AlphaFoldDB" id="A0A3S3P9L8"/>
<keyword evidence="4 15" id="KW-0812">Transmembrane</keyword>
<dbReference type="InterPro" id="IPR015683">
    <property type="entry name" value="Ionotropic_Glu_rcpt"/>
</dbReference>
<dbReference type="Proteomes" id="UP000285301">
    <property type="component" value="Unassembled WGS sequence"/>
</dbReference>
<proteinExistence type="inferred from homology"/>
<dbReference type="SMART" id="SM00079">
    <property type="entry name" value="PBPe"/>
    <property type="match status" value="1"/>
</dbReference>